<evidence type="ECO:0000256" key="1">
    <source>
        <dbReference type="ARBA" id="ARBA00005388"/>
    </source>
</evidence>
<comment type="similarity">
    <text evidence="1">Belongs to the TRAFAC class translation factor GTPase superfamily. Classic translation factor GTPase family. EIF2G subfamily.</text>
</comment>
<dbReference type="InterPro" id="IPR009000">
    <property type="entry name" value="Transl_B-barrel_sf"/>
</dbReference>
<proteinExistence type="inferred from homology"/>
<dbReference type="AlphaFoldDB" id="A0A8T4L466"/>
<protein>
    <recommendedName>
        <fullName evidence="2">protein-synthesizing GTPase</fullName>
        <ecNumber evidence="2">3.6.5.3</ecNumber>
    </recommendedName>
</protein>
<dbReference type="InterPro" id="IPR050543">
    <property type="entry name" value="eIF2G"/>
</dbReference>
<evidence type="ECO:0000256" key="3">
    <source>
        <dbReference type="ARBA" id="ARBA00022540"/>
    </source>
</evidence>
<comment type="catalytic activity">
    <reaction evidence="7">
        <text>GTP + H2O = GDP + phosphate + H(+)</text>
        <dbReference type="Rhea" id="RHEA:19669"/>
        <dbReference type="ChEBI" id="CHEBI:15377"/>
        <dbReference type="ChEBI" id="CHEBI:15378"/>
        <dbReference type="ChEBI" id="CHEBI:37565"/>
        <dbReference type="ChEBI" id="CHEBI:43474"/>
        <dbReference type="ChEBI" id="CHEBI:58189"/>
        <dbReference type="EC" id="3.6.5.3"/>
    </reaction>
</comment>
<keyword evidence="5" id="KW-0648">Protein biosynthesis</keyword>
<dbReference type="SUPFAM" id="SSF52540">
    <property type="entry name" value="P-loop containing nucleoside triphosphate hydrolases"/>
    <property type="match status" value="1"/>
</dbReference>
<feature type="domain" description="Tr-type G" evidence="9">
    <location>
        <begin position="40"/>
        <end position="236"/>
    </location>
</feature>
<dbReference type="GO" id="GO:0001731">
    <property type="term" value="P:formation of translation preinitiation complex"/>
    <property type="evidence" value="ECO:0007669"/>
    <property type="project" value="TreeGrafter"/>
</dbReference>
<dbReference type="PRINTS" id="PR00315">
    <property type="entry name" value="ELONGATNFCT"/>
</dbReference>
<dbReference type="Pfam" id="PF03144">
    <property type="entry name" value="GTP_EFTU_D2"/>
    <property type="match status" value="1"/>
</dbReference>
<evidence type="ECO:0000259" key="9">
    <source>
        <dbReference type="PROSITE" id="PS51722"/>
    </source>
</evidence>
<dbReference type="Pfam" id="PF09173">
    <property type="entry name" value="eIF2_C"/>
    <property type="match status" value="1"/>
</dbReference>
<dbReference type="GO" id="GO:0003743">
    <property type="term" value="F:translation initiation factor activity"/>
    <property type="evidence" value="ECO:0007669"/>
    <property type="project" value="UniProtKB-KW"/>
</dbReference>
<accession>A0A8T4L466</accession>
<dbReference type="Pfam" id="PF00009">
    <property type="entry name" value="GTP_EFTU"/>
    <property type="match status" value="1"/>
</dbReference>
<dbReference type="GO" id="GO:0003924">
    <property type="term" value="F:GTPase activity"/>
    <property type="evidence" value="ECO:0007669"/>
    <property type="project" value="InterPro"/>
</dbReference>
<keyword evidence="6" id="KW-0342">GTP-binding</keyword>
<dbReference type="SUPFAM" id="SSF50465">
    <property type="entry name" value="EF-Tu/eEF-1alpha/eIF2-gamma C-terminal domain"/>
    <property type="match status" value="1"/>
</dbReference>
<evidence type="ECO:0000256" key="7">
    <source>
        <dbReference type="ARBA" id="ARBA00048107"/>
    </source>
</evidence>
<dbReference type="PROSITE" id="PS51722">
    <property type="entry name" value="G_TR_2"/>
    <property type="match status" value="1"/>
</dbReference>
<evidence type="ECO:0000256" key="2">
    <source>
        <dbReference type="ARBA" id="ARBA00011986"/>
    </source>
</evidence>
<dbReference type="PANTHER" id="PTHR42854">
    <property type="entry name" value="EUKARYOTIC TRANSLATION INITIATION FACTOR 2 SUBUNIT 3 FAMILY MEMBER"/>
    <property type="match status" value="1"/>
</dbReference>
<dbReference type="InterPro" id="IPR004161">
    <property type="entry name" value="EFTu-like_2"/>
</dbReference>
<evidence type="ECO:0000256" key="8">
    <source>
        <dbReference type="SAM" id="MobiDB-lite"/>
    </source>
</evidence>
<reference evidence="10" key="2">
    <citation type="submission" date="2021-05" db="EMBL/GenBank/DDBJ databases">
        <title>Protein family content uncovers lineage relationships and bacterial pathway maintenance mechanisms in DPANN archaea.</title>
        <authorList>
            <person name="Castelle C.J."/>
            <person name="Meheust R."/>
            <person name="Jaffe A.L."/>
            <person name="Seitz K."/>
            <person name="Gong X."/>
            <person name="Baker B.J."/>
            <person name="Banfield J.F."/>
        </authorList>
    </citation>
    <scope>NUCLEOTIDE SEQUENCE</scope>
    <source>
        <strain evidence="10">RIFCSPLOWO2_01_FULL_AR10_48_17</strain>
    </source>
</reference>
<dbReference type="Gene3D" id="2.40.30.10">
    <property type="entry name" value="Translation factors"/>
    <property type="match status" value="2"/>
</dbReference>
<comment type="caution">
    <text evidence="10">The sequence shown here is derived from an EMBL/GenBank/DDBJ whole genome shotgun (WGS) entry which is preliminary data.</text>
</comment>
<dbReference type="InterPro" id="IPR027417">
    <property type="entry name" value="P-loop_NTPase"/>
</dbReference>
<organism evidence="10 11">
    <name type="scientific">Candidatus Iainarchaeum sp</name>
    <dbReference type="NCBI Taxonomy" id="3101447"/>
    <lineage>
        <taxon>Archaea</taxon>
        <taxon>Candidatus Iainarchaeota</taxon>
        <taxon>Candidatus Iainarchaeia</taxon>
        <taxon>Candidatus Iainarchaeales</taxon>
        <taxon>Candidatus Iainarchaeaceae</taxon>
        <taxon>Candidatus Iainarchaeum</taxon>
    </lineage>
</organism>
<sequence length="431" mass="46134">MADKKPTKALKASLKTEATKPVSQKPSASTGAEKKSKSVQPEVNIGLVGHVDHGKTSLTKALTGKWTDTFSEEIKRGISIRLGYADAIFYQYEGMEGSEAFGTKALGPSGETGKELRRVSFVDVPGHETLMTTMLSGACLMNGAILVIAANEKCPQPSTAEHLMALKAIGIKHLVVAQNKLDLVDKTQAIKNHQEIEQFLKDAGYENVPIIPVSANFNANIDVLIEAIQATIPSPKLDASKPLRLFVARSFDVNTPGTLPEKLKGGVVGGSIMQGSVKIGDIIEMVPGIDERPVQTQVQSLHTSFGPISEGFPGGLIAFGTQLDPNISKNDQLKGQIVAKPGSLPKPVSKISLKLYLFKRLVETVDSSIRPSETLVLTVGTTTVIGTVTKVSKDHLEAILKSPIVVEKDQTVALSKRQKSGWRLVAYGTVV</sequence>
<dbReference type="InterPro" id="IPR009001">
    <property type="entry name" value="Transl_elong_EF1A/Init_IF2_C"/>
</dbReference>
<keyword evidence="4" id="KW-0547">Nucleotide-binding</keyword>
<dbReference type="GO" id="GO:0005829">
    <property type="term" value="C:cytosol"/>
    <property type="evidence" value="ECO:0007669"/>
    <property type="project" value="TreeGrafter"/>
</dbReference>
<feature type="compositionally biased region" description="Polar residues" evidence="8">
    <location>
        <begin position="21"/>
        <end position="30"/>
    </location>
</feature>
<dbReference type="GO" id="GO:0005525">
    <property type="term" value="F:GTP binding"/>
    <property type="evidence" value="ECO:0007669"/>
    <property type="project" value="UniProtKB-KW"/>
</dbReference>
<dbReference type="GO" id="GO:0000049">
    <property type="term" value="F:tRNA binding"/>
    <property type="evidence" value="ECO:0007669"/>
    <property type="project" value="TreeGrafter"/>
</dbReference>
<evidence type="ECO:0000313" key="11">
    <source>
        <dbReference type="Proteomes" id="UP000675968"/>
    </source>
</evidence>
<dbReference type="EC" id="3.6.5.3" evidence="2"/>
<dbReference type="NCBIfam" id="NF003077">
    <property type="entry name" value="PRK04000.1"/>
    <property type="match status" value="1"/>
</dbReference>
<dbReference type="EMBL" id="JAGVWC010000012">
    <property type="protein sequence ID" value="MBS3062123.1"/>
    <property type="molecule type" value="Genomic_DNA"/>
</dbReference>
<dbReference type="InterPro" id="IPR000795">
    <property type="entry name" value="T_Tr_GTP-bd_dom"/>
</dbReference>
<evidence type="ECO:0000256" key="4">
    <source>
        <dbReference type="ARBA" id="ARBA00022741"/>
    </source>
</evidence>
<gene>
    <name evidence="10" type="ORF">J4215_06075</name>
</gene>
<name>A0A8T4L466_9ARCH</name>
<evidence type="ECO:0000256" key="6">
    <source>
        <dbReference type="ARBA" id="ARBA00023134"/>
    </source>
</evidence>
<reference evidence="10" key="1">
    <citation type="submission" date="2021-03" db="EMBL/GenBank/DDBJ databases">
        <authorList>
            <person name="Jaffe A."/>
        </authorList>
    </citation>
    <scope>NUCLEOTIDE SEQUENCE</scope>
    <source>
        <strain evidence="10">RIFCSPLOWO2_01_FULL_AR10_48_17</strain>
    </source>
</reference>
<evidence type="ECO:0000313" key="10">
    <source>
        <dbReference type="EMBL" id="MBS3062123.1"/>
    </source>
</evidence>
<dbReference type="NCBIfam" id="TIGR00231">
    <property type="entry name" value="small_GTP"/>
    <property type="match status" value="1"/>
</dbReference>
<evidence type="ECO:0000256" key="5">
    <source>
        <dbReference type="ARBA" id="ARBA00022917"/>
    </source>
</evidence>
<dbReference type="InterPro" id="IPR005225">
    <property type="entry name" value="Small_GTP-bd"/>
</dbReference>
<dbReference type="Gene3D" id="3.40.50.300">
    <property type="entry name" value="P-loop containing nucleotide triphosphate hydrolases"/>
    <property type="match status" value="1"/>
</dbReference>
<feature type="region of interest" description="Disordered" evidence="8">
    <location>
        <begin position="1"/>
        <end position="41"/>
    </location>
</feature>
<dbReference type="InterPro" id="IPR015256">
    <property type="entry name" value="eIF2g_C"/>
</dbReference>
<keyword evidence="3 10" id="KW-0396">Initiation factor</keyword>
<dbReference type="SUPFAM" id="SSF50447">
    <property type="entry name" value="Translation proteins"/>
    <property type="match status" value="1"/>
</dbReference>
<dbReference type="Proteomes" id="UP000675968">
    <property type="component" value="Unassembled WGS sequence"/>
</dbReference>
<dbReference type="PANTHER" id="PTHR42854:SF3">
    <property type="entry name" value="EUKARYOTIC TRANSLATION INITIATION FACTOR 2 SUBUNIT 3-RELATED"/>
    <property type="match status" value="1"/>
</dbReference>